<reference evidence="2" key="1">
    <citation type="submission" date="2011-05" db="EMBL/GenBank/DDBJ databases">
        <authorList>
            <person name="Richards S.R."/>
            <person name="Qu J."/>
            <person name="Jiang H."/>
            <person name="Jhangiani S.N."/>
            <person name="Agravi P."/>
            <person name="Goodspeed R."/>
            <person name="Gross S."/>
            <person name="Mandapat C."/>
            <person name="Jackson L."/>
            <person name="Mathew T."/>
            <person name="Pu L."/>
            <person name="Thornton R."/>
            <person name="Saada N."/>
            <person name="Wilczek-Boney K.B."/>
            <person name="Lee S."/>
            <person name="Kovar C."/>
            <person name="Wu Y."/>
            <person name="Scherer S.E."/>
            <person name="Worley K.C."/>
            <person name="Muzny D.M."/>
            <person name="Gibbs R."/>
        </authorList>
    </citation>
    <scope>NUCLEOTIDE SEQUENCE</scope>
    <source>
        <strain evidence="2">Brora</strain>
    </source>
</reference>
<dbReference type="Proteomes" id="UP000014500">
    <property type="component" value="Unassembled WGS sequence"/>
</dbReference>
<name>T1JNW4_STRMM</name>
<dbReference type="EnsemblMetazoa" id="SMAR015543-RA">
    <property type="protein sequence ID" value="SMAR015543-PA"/>
    <property type="gene ID" value="SMAR015543"/>
</dbReference>
<evidence type="ECO:0000313" key="2">
    <source>
        <dbReference type="Proteomes" id="UP000014500"/>
    </source>
</evidence>
<organism evidence="1 2">
    <name type="scientific">Strigamia maritima</name>
    <name type="common">European centipede</name>
    <name type="synonym">Geophilus maritimus</name>
    <dbReference type="NCBI Taxonomy" id="126957"/>
    <lineage>
        <taxon>Eukaryota</taxon>
        <taxon>Metazoa</taxon>
        <taxon>Ecdysozoa</taxon>
        <taxon>Arthropoda</taxon>
        <taxon>Myriapoda</taxon>
        <taxon>Chilopoda</taxon>
        <taxon>Pleurostigmophora</taxon>
        <taxon>Geophilomorpha</taxon>
        <taxon>Linotaeniidae</taxon>
        <taxon>Strigamia</taxon>
    </lineage>
</organism>
<dbReference type="HOGENOM" id="CLU_2530323_0_0_1"/>
<reference evidence="1" key="2">
    <citation type="submission" date="2015-02" db="UniProtKB">
        <authorList>
            <consortium name="EnsemblMetazoa"/>
        </authorList>
    </citation>
    <scope>IDENTIFICATION</scope>
</reference>
<protein>
    <submittedName>
        <fullName evidence="1">Uncharacterized protein</fullName>
    </submittedName>
</protein>
<dbReference type="AlphaFoldDB" id="T1JNW4"/>
<sequence length="84" mass="9478">MQLYCIVLPEGQWDRHFLLNPPFLEDPVTRFKFTGSPFVPAGPTIPLSPFSPFSPGSPLAPRVPNSPRCPYLINNLIRICYTCM</sequence>
<keyword evidence="2" id="KW-1185">Reference proteome</keyword>
<dbReference type="EMBL" id="JH431426">
    <property type="status" value="NOT_ANNOTATED_CDS"/>
    <property type="molecule type" value="Genomic_DNA"/>
</dbReference>
<accession>T1JNW4</accession>
<proteinExistence type="predicted"/>
<evidence type="ECO:0000313" key="1">
    <source>
        <dbReference type="EnsemblMetazoa" id="SMAR015543-PA"/>
    </source>
</evidence>